<dbReference type="PROSITE" id="PS00211">
    <property type="entry name" value="ABC_TRANSPORTER_1"/>
    <property type="match status" value="1"/>
</dbReference>
<dbReference type="GO" id="GO:0016887">
    <property type="term" value="F:ATP hydrolysis activity"/>
    <property type="evidence" value="ECO:0007669"/>
    <property type="project" value="InterPro"/>
</dbReference>
<evidence type="ECO:0000256" key="3">
    <source>
        <dbReference type="ARBA" id="ARBA00022741"/>
    </source>
</evidence>
<dbReference type="PROSITE" id="PS50887">
    <property type="entry name" value="GGDEF"/>
    <property type="match status" value="1"/>
</dbReference>
<reference evidence="7 8" key="1">
    <citation type="submission" date="2019-11" db="EMBL/GenBank/DDBJ databases">
        <title>Whole genome sequencing identifies a novel species of the genus Arsenicicoccus isolated from human blood.</title>
        <authorList>
            <person name="Jeong J.H."/>
            <person name="Kweon O.J."/>
            <person name="Kim H.R."/>
            <person name="Kim T.-H."/>
            <person name="Ha S.-M."/>
            <person name="Lee M.-K."/>
        </authorList>
    </citation>
    <scope>NUCLEOTIDE SEQUENCE [LARGE SCALE GENOMIC DNA]</scope>
    <source>
        <strain evidence="7 8">MKL-02</strain>
    </source>
</reference>
<evidence type="ECO:0000259" key="5">
    <source>
        <dbReference type="PROSITE" id="PS50887"/>
    </source>
</evidence>
<protein>
    <submittedName>
        <fullName evidence="7">ATP-binding cassette domain-containing protein</fullName>
    </submittedName>
</protein>
<feature type="domain" description="ABC transporter" evidence="6">
    <location>
        <begin position="1"/>
        <end position="236"/>
    </location>
</feature>
<keyword evidence="2" id="KW-0677">Repeat</keyword>
<dbReference type="InterPro" id="IPR017871">
    <property type="entry name" value="ABC_transporter-like_CS"/>
</dbReference>
<dbReference type="InterPro" id="IPR003593">
    <property type="entry name" value="AAA+_ATPase"/>
</dbReference>
<dbReference type="SMART" id="SM00382">
    <property type="entry name" value="AAA"/>
    <property type="match status" value="2"/>
</dbReference>
<gene>
    <name evidence="7" type="ORF">GGG17_02245</name>
</gene>
<keyword evidence="8" id="KW-1185">Reference proteome</keyword>
<dbReference type="InterPro" id="IPR027417">
    <property type="entry name" value="P-loop_NTPase"/>
</dbReference>
<dbReference type="CDD" id="cd03215">
    <property type="entry name" value="ABC_Carb_Monos_II"/>
    <property type="match status" value="1"/>
</dbReference>
<evidence type="ECO:0000256" key="4">
    <source>
        <dbReference type="ARBA" id="ARBA00022840"/>
    </source>
</evidence>
<comment type="caution">
    <text evidence="7">The sequence shown here is derived from an EMBL/GenBank/DDBJ whole genome shotgun (WGS) entry which is preliminary data.</text>
</comment>
<evidence type="ECO:0000313" key="7">
    <source>
        <dbReference type="EMBL" id="MTB70811.1"/>
    </source>
</evidence>
<dbReference type="GO" id="GO:0005524">
    <property type="term" value="F:ATP binding"/>
    <property type="evidence" value="ECO:0007669"/>
    <property type="project" value="UniProtKB-KW"/>
</dbReference>
<feature type="domain" description="GGDEF" evidence="5">
    <location>
        <begin position="441"/>
        <end position="492"/>
    </location>
</feature>
<dbReference type="Pfam" id="PF00005">
    <property type="entry name" value="ABC_tran"/>
    <property type="match status" value="2"/>
</dbReference>
<evidence type="ECO:0000259" key="6">
    <source>
        <dbReference type="PROSITE" id="PS50893"/>
    </source>
</evidence>
<dbReference type="EMBL" id="WLVL01000007">
    <property type="protein sequence ID" value="MTB70811.1"/>
    <property type="molecule type" value="Genomic_DNA"/>
</dbReference>
<evidence type="ECO:0000256" key="1">
    <source>
        <dbReference type="ARBA" id="ARBA00022448"/>
    </source>
</evidence>
<organism evidence="7 8">
    <name type="scientific">Arsenicicoccus cauae</name>
    <dbReference type="NCBI Taxonomy" id="2663847"/>
    <lineage>
        <taxon>Bacteria</taxon>
        <taxon>Bacillati</taxon>
        <taxon>Actinomycetota</taxon>
        <taxon>Actinomycetes</taxon>
        <taxon>Micrococcales</taxon>
        <taxon>Intrasporangiaceae</taxon>
        <taxon>Arsenicicoccus</taxon>
    </lineage>
</organism>
<evidence type="ECO:0000256" key="2">
    <source>
        <dbReference type="ARBA" id="ARBA00022737"/>
    </source>
</evidence>
<dbReference type="AlphaFoldDB" id="A0A6I3IR69"/>
<dbReference type="InterPro" id="IPR003439">
    <property type="entry name" value="ABC_transporter-like_ATP-bd"/>
</dbReference>
<sequence length="492" mass="52902">MSFGANQVLRGVTMSLLPGSVTALLGANGAGKSTLIKILSGAYGGNGGQIRVDGEPITIVGPRDAARRGIATVHQRINESIVPGLSVAENLTFEEIVQGDLPAVSSVRGLLPRAREVAAALDLGWSDARLRQDVFELGIADAQLLLLARALVQHPKVLVLDEPTSTLSQVEVARLFEVIGRLRSEGVAILYVSHHLDEIRSLADRLVVLRDGRILEQQDAPFDMRSAIRSMLGESILGDAAELVEQRGEDVAVELRGVTLLPRSAPIDLDLRYGEVTGVVGLIGAGKSELARGLFGVEQFPTGTATLDGRAFRPSSARDAIRRGVFLVPEDRAAESMLPGWSIARTASLPFMRQVSRHGVMDSARERRMGATAIERFGVVATGPDQSLDTLSGGNQQKVVVARWFQEKPKVMLLDEPFRGVDIGARHVIATQARQIAADGSCVVVLSSDVDEIREVADRILVLVDGEVRLDDYTTQIDGEDIVASMSEVPQR</sequence>
<keyword evidence="3" id="KW-0547">Nucleotide-binding</keyword>
<dbReference type="InterPro" id="IPR000160">
    <property type="entry name" value="GGDEF_dom"/>
</dbReference>
<keyword evidence="1" id="KW-0813">Transport</keyword>
<dbReference type="Proteomes" id="UP000431092">
    <property type="component" value="Unassembled WGS sequence"/>
</dbReference>
<dbReference type="PANTHER" id="PTHR43790:SF9">
    <property type="entry name" value="GALACTOFURANOSE TRANSPORTER ATP-BINDING PROTEIN YTFR"/>
    <property type="match status" value="1"/>
</dbReference>
<accession>A0A6I3IR69</accession>
<dbReference type="CDD" id="cd03216">
    <property type="entry name" value="ABC_Carb_Monos_I"/>
    <property type="match status" value="1"/>
</dbReference>
<dbReference type="SUPFAM" id="SSF52540">
    <property type="entry name" value="P-loop containing nucleoside triphosphate hydrolases"/>
    <property type="match status" value="2"/>
</dbReference>
<proteinExistence type="predicted"/>
<keyword evidence="4 7" id="KW-0067">ATP-binding</keyword>
<dbReference type="InterPro" id="IPR050107">
    <property type="entry name" value="ABC_carbohydrate_import_ATPase"/>
</dbReference>
<dbReference type="PROSITE" id="PS50893">
    <property type="entry name" value="ABC_TRANSPORTER_2"/>
    <property type="match status" value="2"/>
</dbReference>
<dbReference type="Gene3D" id="3.40.50.300">
    <property type="entry name" value="P-loop containing nucleotide triphosphate hydrolases"/>
    <property type="match status" value="2"/>
</dbReference>
<name>A0A6I3IR69_9MICO</name>
<evidence type="ECO:0000313" key="8">
    <source>
        <dbReference type="Proteomes" id="UP000431092"/>
    </source>
</evidence>
<dbReference type="PANTHER" id="PTHR43790">
    <property type="entry name" value="CARBOHYDRATE TRANSPORT ATP-BINDING PROTEIN MG119-RELATED"/>
    <property type="match status" value="1"/>
</dbReference>
<feature type="domain" description="ABC transporter" evidence="6">
    <location>
        <begin position="246"/>
        <end position="490"/>
    </location>
</feature>